<comment type="caution">
    <text evidence="3">The sequence shown here is derived from an EMBL/GenBank/DDBJ whole genome shotgun (WGS) entry which is preliminary data.</text>
</comment>
<dbReference type="Pfam" id="PF13273">
    <property type="entry name" value="DUF4064"/>
    <property type="match status" value="1"/>
</dbReference>
<dbReference type="AlphaFoldDB" id="A0A553ZXA8"/>
<dbReference type="Proteomes" id="UP000318521">
    <property type="component" value="Unassembled WGS sequence"/>
</dbReference>
<keyword evidence="1" id="KW-0472">Membrane</keyword>
<feature type="domain" description="DUF4064" evidence="2">
    <location>
        <begin position="3"/>
        <end position="118"/>
    </location>
</feature>
<protein>
    <submittedName>
        <fullName evidence="3">DUF4064 domain-containing protein</fullName>
    </submittedName>
</protein>
<evidence type="ECO:0000313" key="4">
    <source>
        <dbReference type="Proteomes" id="UP000318521"/>
    </source>
</evidence>
<gene>
    <name evidence="3" type="ORF">FN960_14140</name>
</gene>
<keyword evidence="1" id="KW-0812">Transmembrane</keyword>
<dbReference type="RefSeq" id="WP_143849375.1">
    <property type="nucleotide sequence ID" value="NZ_VLXZ01000008.1"/>
</dbReference>
<keyword evidence="4" id="KW-1185">Reference proteome</keyword>
<reference evidence="3 4" key="1">
    <citation type="submission" date="2019-07" db="EMBL/GenBank/DDBJ databases">
        <authorList>
            <person name="Park Y.J."/>
            <person name="Jeong S.E."/>
            <person name="Jung H.S."/>
        </authorList>
    </citation>
    <scope>NUCLEOTIDE SEQUENCE [LARGE SCALE GENOMIC DNA]</scope>
    <source>
        <strain evidence="4">P16(2019)</strain>
    </source>
</reference>
<feature type="transmembrane region" description="Helical" evidence="1">
    <location>
        <begin position="109"/>
        <end position="131"/>
    </location>
</feature>
<evidence type="ECO:0000259" key="2">
    <source>
        <dbReference type="Pfam" id="PF13273"/>
    </source>
</evidence>
<feature type="transmembrane region" description="Helical" evidence="1">
    <location>
        <begin position="76"/>
        <end position="97"/>
    </location>
</feature>
<name>A0A553ZXA8_9BACI</name>
<evidence type="ECO:0000256" key="1">
    <source>
        <dbReference type="SAM" id="Phobius"/>
    </source>
</evidence>
<dbReference type="EMBL" id="VLXZ01000008">
    <property type="protein sequence ID" value="TSB46035.1"/>
    <property type="molecule type" value="Genomic_DNA"/>
</dbReference>
<organism evidence="3 4">
    <name type="scientific">Alkalicoccobacillus porphyridii</name>
    <dbReference type="NCBI Taxonomy" id="2597270"/>
    <lineage>
        <taxon>Bacteria</taxon>
        <taxon>Bacillati</taxon>
        <taxon>Bacillota</taxon>
        <taxon>Bacilli</taxon>
        <taxon>Bacillales</taxon>
        <taxon>Bacillaceae</taxon>
        <taxon>Alkalicoccobacillus</taxon>
    </lineage>
</organism>
<sequence>MKKIRILSILAFVILAFTFFALLVSVFTIENNETVRAGLVDLYEQDPKVQRDIMAGTDSATIDEFVDESIQIFKSVSIILAVMTFVLLLIIGIGLFLQRRSPKTSGILYVVTGVITLLSVILPVLLIPAGVMSFRQAKNQSQKFNG</sequence>
<dbReference type="InterPro" id="IPR025273">
    <property type="entry name" value="DUF4064"/>
</dbReference>
<proteinExistence type="predicted"/>
<keyword evidence="1" id="KW-1133">Transmembrane helix</keyword>
<accession>A0A553ZXA8</accession>
<evidence type="ECO:0000313" key="3">
    <source>
        <dbReference type="EMBL" id="TSB46035.1"/>
    </source>
</evidence>